<dbReference type="Proteomes" id="UP000696294">
    <property type="component" value="Unassembled WGS sequence"/>
</dbReference>
<keyword evidence="4" id="KW-0378">Hydrolase</keyword>
<protein>
    <submittedName>
        <fullName evidence="4">Fumarylacetoacetate hydrolase family protein</fullName>
    </submittedName>
</protein>
<comment type="caution">
    <text evidence="4">The sequence shown here is derived from an EMBL/GenBank/DDBJ whole genome shotgun (WGS) entry which is preliminary data.</text>
</comment>
<dbReference type="RefSeq" id="WP_168016040.1">
    <property type="nucleotide sequence ID" value="NZ_JAATEP010000032.1"/>
</dbReference>
<dbReference type="Gene3D" id="3.90.850.10">
    <property type="entry name" value="Fumarylacetoacetase-like, C-terminal domain"/>
    <property type="match status" value="1"/>
</dbReference>
<dbReference type="SUPFAM" id="SSF56529">
    <property type="entry name" value="FAH"/>
    <property type="match status" value="1"/>
</dbReference>
<accession>A0ABX1BE75</accession>
<evidence type="ECO:0000313" key="4">
    <source>
        <dbReference type="EMBL" id="NJP94850.1"/>
    </source>
</evidence>
<dbReference type="EMBL" id="JAATEP010000032">
    <property type="protein sequence ID" value="NJP94850.1"/>
    <property type="molecule type" value="Genomic_DNA"/>
</dbReference>
<evidence type="ECO:0000256" key="2">
    <source>
        <dbReference type="ARBA" id="ARBA00022723"/>
    </source>
</evidence>
<dbReference type="InterPro" id="IPR036663">
    <property type="entry name" value="Fumarylacetoacetase_C_sf"/>
</dbReference>
<sequence length="295" mass="31260">MRLAIFDDWRLGLVGAGGDTIRDVTAAVPDRRDADPHGAGWWLRLCRDLSALRPALAEAARQAHARPLREVRLRAPVLNPGKIIACASNYAAHVAEMRDVVLPRHASAPPSWLLDFDVFLKAPSSISGPADPIVLPALAAGREIHHESELTLVIGRGGRDIGEDAALSHVLGYLIGLDITERGDGDRSRRKSHDTFTPLGPWLTTADEVGDPQSLDIELRVGDAVRQKVSAGDMVTPVARIVSHASALMTLHPGDVIMTGAPPGVGPIVAGDLVSVSISRLGHMSIPVRGAGSPT</sequence>
<keyword evidence="2" id="KW-0479">Metal-binding</keyword>
<organism evidence="4 5">
    <name type="scientific">Nonomuraea composti</name>
    <dbReference type="NCBI Taxonomy" id="2720023"/>
    <lineage>
        <taxon>Bacteria</taxon>
        <taxon>Bacillati</taxon>
        <taxon>Actinomycetota</taxon>
        <taxon>Actinomycetes</taxon>
        <taxon>Streptosporangiales</taxon>
        <taxon>Streptosporangiaceae</taxon>
        <taxon>Nonomuraea</taxon>
    </lineage>
</organism>
<evidence type="ECO:0000313" key="5">
    <source>
        <dbReference type="Proteomes" id="UP000696294"/>
    </source>
</evidence>
<dbReference type="InterPro" id="IPR011234">
    <property type="entry name" value="Fumarylacetoacetase-like_C"/>
</dbReference>
<evidence type="ECO:0000259" key="3">
    <source>
        <dbReference type="Pfam" id="PF01557"/>
    </source>
</evidence>
<gene>
    <name evidence="4" type="ORF">HCN51_36365</name>
</gene>
<dbReference type="InterPro" id="IPR051121">
    <property type="entry name" value="FAH"/>
</dbReference>
<reference evidence="4 5" key="1">
    <citation type="submission" date="2020-03" db="EMBL/GenBank/DDBJ databases">
        <title>WGS of actinomycetes isolated from Thailand.</title>
        <authorList>
            <person name="Thawai C."/>
        </authorList>
    </citation>
    <scope>NUCLEOTIDE SEQUENCE [LARGE SCALE GENOMIC DNA]</scope>
    <source>
        <strain evidence="4 5">FMUSA5-5</strain>
    </source>
</reference>
<evidence type="ECO:0000256" key="1">
    <source>
        <dbReference type="ARBA" id="ARBA00010211"/>
    </source>
</evidence>
<dbReference type="GO" id="GO:0016787">
    <property type="term" value="F:hydrolase activity"/>
    <property type="evidence" value="ECO:0007669"/>
    <property type="project" value="UniProtKB-KW"/>
</dbReference>
<comment type="similarity">
    <text evidence="1">Belongs to the FAH family.</text>
</comment>
<feature type="domain" description="Fumarylacetoacetase-like C-terminal" evidence="3">
    <location>
        <begin position="82"/>
        <end position="288"/>
    </location>
</feature>
<dbReference type="PANTHER" id="PTHR42796:SF4">
    <property type="entry name" value="FUMARYLACETOACETATE HYDROLASE DOMAIN-CONTAINING PROTEIN 2A"/>
    <property type="match status" value="1"/>
</dbReference>
<keyword evidence="5" id="KW-1185">Reference proteome</keyword>
<dbReference type="Pfam" id="PF01557">
    <property type="entry name" value="FAA_hydrolase"/>
    <property type="match status" value="1"/>
</dbReference>
<dbReference type="PANTHER" id="PTHR42796">
    <property type="entry name" value="FUMARYLACETOACETATE HYDROLASE DOMAIN-CONTAINING PROTEIN 2A-RELATED"/>
    <property type="match status" value="1"/>
</dbReference>
<name>A0ABX1BE75_9ACTN</name>
<proteinExistence type="inferred from homology"/>